<protein>
    <submittedName>
        <fullName evidence="1">Uncharacterized protein</fullName>
    </submittedName>
</protein>
<reference evidence="1 2" key="1">
    <citation type="submission" date="2018-11" db="EMBL/GenBank/DDBJ databases">
        <authorList>
            <consortium name="Pathogen Informatics"/>
        </authorList>
    </citation>
    <scope>NUCLEOTIDE SEQUENCE [LARGE SCALE GENOMIC DNA]</scope>
    <source>
        <strain evidence="1 2">Zambia</strain>
    </source>
</reference>
<evidence type="ECO:0000313" key="1">
    <source>
        <dbReference type="EMBL" id="VDO73566.1"/>
    </source>
</evidence>
<gene>
    <name evidence="1" type="ORF">SMRZ_LOCUS6882</name>
</gene>
<proteinExistence type="predicted"/>
<dbReference type="InterPro" id="IPR000648">
    <property type="entry name" value="Oxysterol-bd"/>
</dbReference>
<dbReference type="Gene3D" id="6.10.140.1150">
    <property type="match status" value="1"/>
</dbReference>
<dbReference type="InterPro" id="IPR037239">
    <property type="entry name" value="OSBP_sf"/>
</dbReference>
<dbReference type="EMBL" id="UZAI01002659">
    <property type="protein sequence ID" value="VDO73566.1"/>
    <property type="molecule type" value="Genomic_DNA"/>
</dbReference>
<dbReference type="GO" id="GO:0005829">
    <property type="term" value="C:cytosol"/>
    <property type="evidence" value="ECO:0007669"/>
    <property type="project" value="TreeGrafter"/>
</dbReference>
<keyword evidence="2" id="KW-1185">Reference proteome</keyword>
<dbReference type="SUPFAM" id="SSF144000">
    <property type="entry name" value="Oxysterol-binding protein-like"/>
    <property type="match status" value="1"/>
</dbReference>
<dbReference type="PANTHER" id="PTHR10972">
    <property type="entry name" value="OXYSTEROL-BINDING PROTEIN-RELATED"/>
    <property type="match status" value="1"/>
</dbReference>
<dbReference type="Gene3D" id="2.40.160.120">
    <property type="match status" value="1"/>
</dbReference>
<dbReference type="GO" id="GO:0032934">
    <property type="term" value="F:sterol binding"/>
    <property type="evidence" value="ECO:0007669"/>
    <property type="project" value="TreeGrafter"/>
</dbReference>
<accession>A0A3P7XI36</accession>
<dbReference type="GO" id="GO:0016020">
    <property type="term" value="C:membrane"/>
    <property type="evidence" value="ECO:0007669"/>
    <property type="project" value="TreeGrafter"/>
</dbReference>
<dbReference type="PANTHER" id="PTHR10972:SF141">
    <property type="entry name" value="OXYSTEROL-BINDING PROTEIN"/>
    <property type="match status" value="1"/>
</dbReference>
<dbReference type="Pfam" id="PF01237">
    <property type="entry name" value="Oxysterol_BP"/>
    <property type="match status" value="1"/>
</dbReference>
<dbReference type="Proteomes" id="UP000277204">
    <property type="component" value="Unassembled WGS sequence"/>
</dbReference>
<name>A0A3P7XI36_9TREM</name>
<organism evidence="1 2">
    <name type="scientific">Schistosoma margrebowiei</name>
    <dbReference type="NCBI Taxonomy" id="48269"/>
    <lineage>
        <taxon>Eukaryota</taxon>
        <taxon>Metazoa</taxon>
        <taxon>Spiralia</taxon>
        <taxon>Lophotrochozoa</taxon>
        <taxon>Platyhelminthes</taxon>
        <taxon>Trematoda</taxon>
        <taxon>Digenea</taxon>
        <taxon>Strigeidida</taxon>
        <taxon>Schistosomatoidea</taxon>
        <taxon>Schistosomatidae</taxon>
        <taxon>Schistosoma</taxon>
    </lineage>
</organism>
<evidence type="ECO:0000313" key="2">
    <source>
        <dbReference type="Proteomes" id="UP000277204"/>
    </source>
</evidence>
<dbReference type="AlphaFoldDB" id="A0A3P7XI36"/>
<sequence length="306" mass="35748">MKLGEHNDEEYHFSLPTVYARSILTVPWVEFGDKVSVTCPQTGYSAVITFLTKPHYEDKLHCITGEIYNTHSISPTSSDRSVKGPGSSPLSSVGNSNHLIARISGEWNNIINFEVFNKNLNKWSVNVNQLPVFSKHIRPIEYQQPEESRRLWQNVTKALQLKFFNLATEKKQESIHSNNQILKDLMNTIDMLIENFYRNSICKTIWKEDTDQLDEIIDWIHSEAVVLNAIMHSNNNLRIPSYEKMMKVINFLKENNFWRSNPYSLNIINNNINNDKTVVKPNYQLYMKNVKDLWENNKGFNNEYEK</sequence>